<evidence type="ECO:0000313" key="4">
    <source>
        <dbReference type="Proteomes" id="UP000315017"/>
    </source>
</evidence>
<dbReference type="EC" id="3.4.11.10" evidence="3"/>
<keyword evidence="3" id="KW-0378">Hydrolase</keyword>
<dbReference type="InterPro" id="IPR001478">
    <property type="entry name" value="PDZ"/>
</dbReference>
<accession>A0A517YM36</accession>
<dbReference type="GO" id="GO:0006508">
    <property type="term" value="P:proteolysis"/>
    <property type="evidence" value="ECO:0007669"/>
    <property type="project" value="InterPro"/>
</dbReference>
<dbReference type="SUPFAM" id="SSF53187">
    <property type="entry name" value="Zn-dependent exopeptidases"/>
    <property type="match status" value="1"/>
</dbReference>
<evidence type="ECO:0000259" key="2">
    <source>
        <dbReference type="PROSITE" id="PS50106"/>
    </source>
</evidence>
<dbReference type="PROSITE" id="PS50106">
    <property type="entry name" value="PDZ"/>
    <property type="match status" value="1"/>
</dbReference>
<dbReference type="Pfam" id="PF04389">
    <property type="entry name" value="Peptidase_M28"/>
    <property type="match status" value="1"/>
</dbReference>
<reference evidence="3 4" key="1">
    <citation type="submission" date="2019-02" db="EMBL/GenBank/DDBJ databases">
        <title>Deep-cultivation of Planctomycetes and their phenomic and genomic characterization uncovers novel biology.</title>
        <authorList>
            <person name="Wiegand S."/>
            <person name="Jogler M."/>
            <person name="Boedeker C."/>
            <person name="Pinto D."/>
            <person name="Vollmers J."/>
            <person name="Rivas-Marin E."/>
            <person name="Kohn T."/>
            <person name="Peeters S.H."/>
            <person name="Heuer A."/>
            <person name="Rast P."/>
            <person name="Oberbeckmann S."/>
            <person name="Bunk B."/>
            <person name="Jeske O."/>
            <person name="Meyerdierks A."/>
            <person name="Storesund J.E."/>
            <person name="Kallscheuer N."/>
            <person name="Luecker S."/>
            <person name="Lage O.M."/>
            <person name="Pohl T."/>
            <person name="Merkel B.J."/>
            <person name="Hornburger P."/>
            <person name="Mueller R.-W."/>
            <person name="Bruemmer F."/>
            <person name="Labrenz M."/>
            <person name="Spormann A.M."/>
            <person name="Op den Camp H."/>
            <person name="Overmann J."/>
            <person name="Amann R."/>
            <person name="Jetten M.S.M."/>
            <person name="Mascher T."/>
            <person name="Medema M.H."/>
            <person name="Devos D.P."/>
            <person name="Kaster A.-K."/>
            <person name="Ovreas L."/>
            <person name="Rohde M."/>
            <person name="Galperin M.Y."/>
            <person name="Jogler C."/>
        </authorList>
    </citation>
    <scope>NUCLEOTIDE SEQUENCE [LARGE SCALE GENOMIC DNA]</scope>
    <source>
        <strain evidence="3 4">ETA_A8</strain>
    </source>
</reference>
<dbReference type="InterPro" id="IPR045175">
    <property type="entry name" value="M28_fam"/>
</dbReference>
<dbReference type="InterPro" id="IPR046450">
    <property type="entry name" value="PA_dom_sf"/>
</dbReference>
<dbReference type="Gene3D" id="2.30.42.10">
    <property type="match status" value="1"/>
</dbReference>
<feature type="chain" id="PRO_5021928817" evidence="1">
    <location>
        <begin position="37"/>
        <end position="692"/>
    </location>
</feature>
<dbReference type="RefSeq" id="WP_145098159.1">
    <property type="nucleotide sequence ID" value="NZ_CP036274.1"/>
</dbReference>
<dbReference type="GO" id="GO:0008235">
    <property type="term" value="F:metalloexopeptidase activity"/>
    <property type="evidence" value="ECO:0007669"/>
    <property type="project" value="InterPro"/>
</dbReference>
<dbReference type="GO" id="GO:0004177">
    <property type="term" value="F:aminopeptidase activity"/>
    <property type="evidence" value="ECO:0007669"/>
    <property type="project" value="UniProtKB-KW"/>
</dbReference>
<feature type="signal peptide" evidence="1">
    <location>
        <begin position="1"/>
        <end position="36"/>
    </location>
</feature>
<dbReference type="AlphaFoldDB" id="A0A517YM36"/>
<dbReference type="Gene3D" id="3.50.30.30">
    <property type="match status" value="1"/>
</dbReference>
<dbReference type="Proteomes" id="UP000315017">
    <property type="component" value="Chromosome"/>
</dbReference>
<evidence type="ECO:0000256" key="1">
    <source>
        <dbReference type="SAM" id="SignalP"/>
    </source>
</evidence>
<name>A0A517YM36_9BACT</name>
<sequence length="692" mass="74697" precursor="true">MINTAWFSRRLIAAKFNRSLLAVALASVSLTIAASAAEKANVAAESQARLKETVGYLSSDELEGRGVGTEGLNKAADYLAAEFRKLGLKTDLFDGTPFQKFEVTVTTEMGPAKQNFLSLVGPLAPGAKEPEKVVFKLGEDFNPLAAGGTGAFDADLVFAGYGITSAKDPEYDDYKDLKVEGKVVVLLRKEPQQQDPKSKFNGDKPSPHAIFMRKIGNAYEHGAAAVIFINDGLELKTAREVAQKVWTDAVAKLAEERTKFGEIKEPTADQQEAYTASIKKLAERIVELSNDLANPDQVLTFTGAGDEIQQRKMPVLFAKRSLIEPIVKSVTGKSLAEIEAGIDADLKPQSAVLTGWKAIGEANVVQKKTEVKNVIAVLEGEGPHADETIVIGAHYDHLGLGGAGSLAPWTKEIHNGADDNASGTALLLEVAHQLATSGKKPQRRIVFMAFTGEERGLLGSAHYTRQPRFPLDKTVAMFNLDMVGRLTDDKLIVYGTGTAKEFDPLVESLAKKYDFKLTKKPEGYGPSDHSSFYAKKIPVLHLFTGTHSDYHRPSDDSPKLNIEGMQRIAAMLVDVVNDTDALSTRPEYIEIKGMAMIGGAGDSDRPYFGSIPDFANNEEGVLLSGVAPGGPAEKGGLKGGDLIIKIGDSKIGSLEDMQSALVKHKIGEKVKVIVKRDGKEQTFDVTLTKRGR</sequence>
<dbReference type="SUPFAM" id="SSF50156">
    <property type="entry name" value="PDZ domain-like"/>
    <property type="match status" value="1"/>
</dbReference>
<organism evidence="3 4">
    <name type="scientific">Anatilimnocola aggregata</name>
    <dbReference type="NCBI Taxonomy" id="2528021"/>
    <lineage>
        <taxon>Bacteria</taxon>
        <taxon>Pseudomonadati</taxon>
        <taxon>Planctomycetota</taxon>
        <taxon>Planctomycetia</taxon>
        <taxon>Pirellulales</taxon>
        <taxon>Pirellulaceae</taxon>
        <taxon>Anatilimnocola</taxon>
    </lineage>
</organism>
<dbReference type="SUPFAM" id="SSF52025">
    <property type="entry name" value="PA domain"/>
    <property type="match status" value="1"/>
</dbReference>
<gene>
    <name evidence="3" type="ORF">ETAA8_64340</name>
</gene>
<keyword evidence="1" id="KW-0732">Signal</keyword>
<dbReference type="EMBL" id="CP036274">
    <property type="protein sequence ID" value="QDU31281.1"/>
    <property type="molecule type" value="Genomic_DNA"/>
</dbReference>
<dbReference type="OrthoDB" id="9762302at2"/>
<evidence type="ECO:0000313" key="3">
    <source>
        <dbReference type="EMBL" id="QDU31281.1"/>
    </source>
</evidence>
<keyword evidence="4" id="KW-1185">Reference proteome</keyword>
<protein>
    <submittedName>
        <fullName evidence="3">Bacterial leucyl aminopeptidase</fullName>
        <ecNumber evidence="3">3.4.11.10</ecNumber>
    </submittedName>
</protein>
<dbReference type="SMART" id="SM00228">
    <property type="entry name" value="PDZ"/>
    <property type="match status" value="1"/>
</dbReference>
<dbReference type="InterPro" id="IPR036034">
    <property type="entry name" value="PDZ_sf"/>
</dbReference>
<dbReference type="InterPro" id="IPR007484">
    <property type="entry name" value="Peptidase_M28"/>
</dbReference>
<dbReference type="Gene3D" id="3.40.630.10">
    <property type="entry name" value="Zn peptidases"/>
    <property type="match status" value="2"/>
</dbReference>
<dbReference type="CDD" id="cd05663">
    <property type="entry name" value="M28_like_PA_PDZ_associated"/>
    <property type="match status" value="1"/>
</dbReference>
<dbReference type="KEGG" id="aagg:ETAA8_64340"/>
<feature type="domain" description="PDZ" evidence="2">
    <location>
        <begin position="572"/>
        <end position="678"/>
    </location>
</feature>
<dbReference type="PANTHER" id="PTHR12147">
    <property type="entry name" value="METALLOPEPTIDASE M28 FAMILY MEMBER"/>
    <property type="match status" value="1"/>
</dbReference>
<dbReference type="PANTHER" id="PTHR12147:SF26">
    <property type="entry name" value="PEPTIDASE M28 DOMAIN-CONTAINING PROTEIN"/>
    <property type="match status" value="1"/>
</dbReference>
<dbReference type="Pfam" id="PF13180">
    <property type="entry name" value="PDZ_2"/>
    <property type="match status" value="1"/>
</dbReference>
<proteinExistence type="predicted"/>
<keyword evidence="3" id="KW-0031">Aminopeptidase</keyword>
<keyword evidence="3" id="KW-0645">Protease</keyword>